<comment type="similarity">
    <text evidence="1">Belongs to the peptidase S8 family.</text>
</comment>
<dbReference type="InterPro" id="IPR036852">
    <property type="entry name" value="Peptidase_S8/S53_dom_sf"/>
</dbReference>
<evidence type="ECO:0000313" key="3">
    <source>
        <dbReference type="Proteomes" id="UP000323300"/>
    </source>
</evidence>
<reference evidence="2 3" key="1">
    <citation type="submission" date="2016-10" db="EMBL/GenBank/DDBJ databases">
        <authorList>
            <person name="Varghese N."/>
            <person name="Submissions S."/>
        </authorList>
    </citation>
    <scope>NUCLEOTIDE SEQUENCE [LARGE SCALE GENOMIC DNA]</scope>
    <source>
        <strain evidence="2 3">DSM 21822</strain>
    </source>
</reference>
<organism evidence="2 3">
    <name type="scientific">Neomesorhizobium albiziae</name>
    <dbReference type="NCBI Taxonomy" id="335020"/>
    <lineage>
        <taxon>Bacteria</taxon>
        <taxon>Pseudomonadati</taxon>
        <taxon>Pseudomonadota</taxon>
        <taxon>Alphaproteobacteria</taxon>
        <taxon>Hyphomicrobiales</taxon>
        <taxon>Phyllobacteriaceae</taxon>
        <taxon>Neomesorhizobium</taxon>
    </lineage>
</organism>
<accession>A0A1I4EJY7</accession>
<evidence type="ECO:0008006" key="4">
    <source>
        <dbReference type="Google" id="ProtNLM"/>
    </source>
</evidence>
<dbReference type="EMBL" id="FOSL01000027">
    <property type="protein sequence ID" value="SFL06068.1"/>
    <property type="molecule type" value="Genomic_DNA"/>
</dbReference>
<dbReference type="GO" id="GO:0006508">
    <property type="term" value="P:proteolysis"/>
    <property type="evidence" value="ECO:0007669"/>
    <property type="project" value="InterPro"/>
</dbReference>
<gene>
    <name evidence="2" type="ORF">SAMN04488498_12742</name>
</gene>
<dbReference type="GO" id="GO:0004252">
    <property type="term" value="F:serine-type endopeptidase activity"/>
    <property type="evidence" value="ECO:0007669"/>
    <property type="project" value="InterPro"/>
</dbReference>
<keyword evidence="3" id="KW-1185">Reference proteome</keyword>
<evidence type="ECO:0000313" key="2">
    <source>
        <dbReference type="EMBL" id="SFL06068.1"/>
    </source>
</evidence>
<dbReference type="Gene3D" id="3.40.50.200">
    <property type="entry name" value="Peptidase S8/S53 domain"/>
    <property type="match status" value="1"/>
</dbReference>
<proteinExistence type="inferred from homology"/>
<name>A0A1I4EJY7_9HYPH</name>
<dbReference type="PROSITE" id="PS51892">
    <property type="entry name" value="SUBTILASE"/>
    <property type="match status" value="1"/>
</dbReference>
<sequence>MASPYVAGLAGLMLSINRKLTSAQCSSILQRTSWPLPGGSYEWKNDAGFGAIDAAAALAEAASFDERTDIGKETQA</sequence>
<dbReference type="Proteomes" id="UP000323300">
    <property type="component" value="Unassembled WGS sequence"/>
</dbReference>
<comment type="caution">
    <text evidence="1">Lacks conserved residue(s) required for the propagation of feature annotation.</text>
</comment>
<evidence type="ECO:0000256" key="1">
    <source>
        <dbReference type="PROSITE-ProRule" id="PRU01240"/>
    </source>
</evidence>
<dbReference type="AlphaFoldDB" id="A0A1I4EJY7"/>
<dbReference type="SUPFAM" id="SSF52743">
    <property type="entry name" value="Subtilisin-like"/>
    <property type="match status" value="1"/>
</dbReference>
<protein>
    <recommendedName>
        <fullName evidence="4">Subtilase family protein</fullName>
    </recommendedName>
</protein>